<sequence>MMELSPNTQADQRKIEIPLSMKNIDILSGLAKWSRIVGIFHIVLGILYCLSVFLLLIPTVIMGVFFILLGTRLTNASAYLKYCLQEPEEETIIQAFDNVRKYMFLNGVMFIVMSVIVLIIFAVVLVFGIALFDIFSEMTDSYVAVMTWIK</sequence>
<dbReference type="InterPro" id="IPR035287">
    <property type="entry name" value="DUF5362"/>
</dbReference>
<feature type="transmembrane region" description="Helical" evidence="1">
    <location>
        <begin position="36"/>
        <end position="69"/>
    </location>
</feature>
<dbReference type="EMBL" id="UINC01028948">
    <property type="protein sequence ID" value="SVB10856.1"/>
    <property type="molecule type" value="Genomic_DNA"/>
</dbReference>
<keyword evidence="1" id="KW-1133">Transmembrane helix</keyword>
<proteinExistence type="predicted"/>
<dbReference type="AlphaFoldDB" id="A0A382BAP2"/>
<evidence type="ECO:0000256" key="1">
    <source>
        <dbReference type="SAM" id="Phobius"/>
    </source>
</evidence>
<evidence type="ECO:0000313" key="2">
    <source>
        <dbReference type="EMBL" id="SVB10856.1"/>
    </source>
</evidence>
<feature type="transmembrane region" description="Helical" evidence="1">
    <location>
        <begin position="108"/>
        <end position="132"/>
    </location>
</feature>
<keyword evidence="1" id="KW-0472">Membrane</keyword>
<protein>
    <submittedName>
        <fullName evidence="2">Uncharacterized protein</fullName>
    </submittedName>
</protein>
<dbReference type="Pfam" id="PF17319">
    <property type="entry name" value="DUF5362"/>
    <property type="match status" value="1"/>
</dbReference>
<name>A0A382BAP2_9ZZZZ</name>
<organism evidence="2">
    <name type="scientific">marine metagenome</name>
    <dbReference type="NCBI Taxonomy" id="408172"/>
    <lineage>
        <taxon>unclassified sequences</taxon>
        <taxon>metagenomes</taxon>
        <taxon>ecological metagenomes</taxon>
    </lineage>
</organism>
<gene>
    <name evidence="2" type="ORF">METZ01_LOCUS163710</name>
</gene>
<keyword evidence="1" id="KW-0812">Transmembrane</keyword>
<reference evidence="2" key="1">
    <citation type="submission" date="2018-05" db="EMBL/GenBank/DDBJ databases">
        <authorList>
            <person name="Lanie J.A."/>
            <person name="Ng W.-L."/>
            <person name="Kazmierczak K.M."/>
            <person name="Andrzejewski T.M."/>
            <person name="Davidsen T.M."/>
            <person name="Wayne K.J."/>
            <person name="Tettelin H."/>
            <person name="Glass J.I."/>
            <person name="Rusch D."/>
            <person name="Podicherti R."/>
            <person name="Tsui H.-C.T."/>
            <person name="Winkler M.E."/>
        </authorList>
    </citation>
    <scope>NUCLEOTIDE SEQUENCE</scope>
</reference>
<accession>A0A382BAP2</accession>